<evidence type="ECO:0000313" key="3">
    <source>
        <dbReference type="Proteomes" id="UP001206126"/>
    </source>
</evidence>
<comment type="caution">
    <text evidence="2">The sequence shown here is derived from an EMBL/GenBank/DDBJ whole genome shotgun (WGS) entry which is preliminary data.</text>
</comment>
<evidence type="ECO:0000313" key="2">
    <source>
        <dbReference type="EMBL" id="MCS0809041.1"/>
    </source>
</evidence>
<feature type="domain" description="Phage tail collar" evidence="1">
    <location>
        <begin position="7"/>
        <end position="63"/>
    </location>
</feature>
<dbReference type="RefSeq" id="WP_258822851.1">
    <property type="nucleotide sequence ID" value="NZ_JANUHB010000003.1"/>
</dbReference>
<dbReference type="Proteomes" id="UP001206126">
    <property type="component" value="Unassembled WGS sequence"/>
</dbReference>
<dbReference type="Pfam" id="PF07484">
    <property type="entry name" value="Collar"/>
    <property type="match status" value="1"/>
</dbReference>
<protein>
    <submittedName>
        <fullName evidence="2">Tail fiber protein</fullName>
    </submittedName>
</protein>
<keyword evidence="3" id="KW-1185">Reference proteome</keyword>
<name>A0ABT2DCI9_9BURK</name>
<dbReference type="InterPro" id="IPR037053">
    <property type="entry name" value="Phage_tail_collar_dom_sf"/>
</dbReference>
<dbReference type="EMBL" id="JANUHB010000003">
    <property type="protein sequence ID" value="MCS0809041.1"/>
    <property type="molecule type" value="Genomic_DNA"/>
</dbReference>
<dbReference type="Gene3D" id="3.90.1340.10">
    <property type="entry name" value="Phage tail collar domain"/>
    <property type="match status" value="1"/>
</dbReference>
<dbReference type="InterPro" id="IPR011083">
    <property type="entry name" value="Phage_tail_collar_dom"/>
</dbReference>
<evidence type="ECO:0000259" key="1">
    <source>
        <dbReference type="Pfam" id="PF07484"/>
    </source>
</evidence>
<reference evidence="2 3" key="1">
    <citation type="submission" date="2022-08" db="EMBL/GenBank/DDBJ databases">
        <title>Reclassification of Massilia species as members of the genera Telluria, Duganella, Pseudoduganella, Mokoshia gen. nov. and Zemynaea gen. nov. using orthogonal and non-orthogonal genome-based approaches.</title>
        <authorList>
            <person name="Bowman J.P."/>
        </authorList>
    </citation>
    <scope>NUCLEOTIDE SEQUENCE [LARGE SCALE GENOMIC DNA]</scope>
    <source>
        <strain evidence="2 3">JCM 31605</strain>
    </source>
</reference>
<gene>
    <name evidence="2" type="ORF">NX774_14010</name>
</gene>
<accession>A0ABT2DCI9</accession>
<proteinExistence type="predicted"/>
<organism evidence="2 3">
    <name type="scientific">Massilia agilis</name>
    <dbReference type="NCBI Taxonomy" id="1811226"/>
    <lineage>
        <taxon>Bacteria</taxon>
        <taxon>Pseudomonadati</taxon>
        <taxon>Pseudomonadota</taxon>
        <taxon>Betaproteobacteria</taxon>
        <taxon>Burkholderiales</taxon>
        <taxon>Oxalobacteraceae</taxon>
        <taxon>Telluria group</taxon>
        <taxon>Massilia</taxon>
    </lineage>
</organism>
<dbReference type="SUPFAM" id="SSF88874">
    <property type="entry name" value="Receptor-binding domain of short tail fibre protein gp12"/>
    <property type="match status" value="1"/>
</dbReference>
<sequence length="176" mass="18449">MSDQFVGEIRMFGGDYAPLGWALCDGSTVSISGNEALYSLLGTTYGGDGVSTFKLPDLRGRLPIHQATGSLPILGSVSYPLGAMGGVETVTLTTNQMPTHTHVPSANTNNGTVSNPTNAFWASNSDFSAYSNAVPNAQMNPAEVGSAGGNMPHNNMMPFLTINFIIALEGNYPTQN</sequence>